<dbReference type="RefSeq" id="WP_107029431.1">
    <property type="nucleotide sequence ID" value="NZ_PYLQ01000004.1"/>
</dbReference>
<proteinExistence type="inferred from homology"/>
<keyword evidence="12" id="KW-1185">Reference proteome</keyword>
<dbReference type="HAMAP" id="MF_00937">
    <property type="entry name" value="ParC_type2"/>
    <property type="match status" value="1"/>
</dbReference>
<name>A0A2T3G4X5_9FIRM</name>
<feature type="site" description="Interaction with DNA" evidence="7">
    <location>
        <position position="94"/>
    </location>
</feature>
<dbReference type="GO" id="GO:0019897">
    <property type="term" value="C:extrinsic component of plasma membrane"/>
    <property type="evidence" value="ECO:0007669"/>
    <property type="project" value="UniProtKB-UniRule"/>
</dbReference>
<dbReference type="FunFam" id="3.90.199.10:FF:000001">
    <property type="entry name" value="DNA gyrase subunit A"/>
    <property type="match status" value="1"/>
</dbReference>
<dbReference type="NCBIfam" id="TIGR01061">
    <property type="entry name" value="parC_Gpos"/>
    <property type="match status" value="1"/>
</dbReference>
<dbReference type="PROSITE" id="PS52040">
    <property type="entry name" value="TOPO_IIA"/>
    <property type="match status" value="1"/>
</dbReference>
<dbReference type="InterPro" id="IPR002205">
    <property type="entry name" value="Topo_IIA_dom_A"/>
</dbReference>
<evidence type="ECO:0000256" key="2">
    <source>
        <dbReference type="ARBA" id="ARBA00022475"/>
    </source>
</evidence>
<dbReference type="InterPro" id="IPR013758">
    <property type="entry name" value="Topo_IIA_A/C_ab"/>
</dbReference>
<dbReference type="InterPro" id="IPR050220">
    <property type="entry name" value="Type_II_DNA_Topoisomerases"/>
</dbReference>
<dbReference type="GO" id="GO:0005694">
    <property type="term" value="C:chromosome"/>
    <property type="evidence" value="ECO:0007669"/>
    <property type="project" value="InterPro"/>
</dbReference>
<keyword evidence="3 7" id="KW-0799">Topoisomerase</keyword>
<evidence type="ECO:0000256" key="7">
    <source>
        <dbReference type="HAMAP-Rule" id="MF_00937"/>
    </source>
</evidence>
<dbReference type="GO" id="GO:0003677">
    <property type="term" value="F:DNA binding"/>
    <property type="evidence" value="ECO:0007669"/>
    <property type="project" value="UniProtKB-UniRule"/>
</dbReference>
<dbReference type="GO" id="GO:0007059">
    <property type="term" value="P:chromosome segregation"/>
    <property type="evidence" value="ECO:0007669"/>
    <property type="project" value="UniProtKB-UniRule"/>
</dbReference>
<dbReference type="GO" id="GO:0005524">
    <property type="term" value="F:ATP binding"/>
    <property type="evidence" value="ECO:0007669"/>
    <property type="project" value="InterPro"/>
</dbReference>
<feature type="site" description="Interaction with DNA" evidence="7">
    <location>
        <position position="88"/>
    </location>
</feature>
<evidence type="ECO:0000313" key="11">
    <source>
        <dbReference type="EMBL" id="PST42491.1"/>
    </source>
</evidence>
<dbReference type="Gene3D" id="3.30.1360.40">
    <property type="match status" value="1"/>
</dbReference>
<comment type="caution">
    <text evidence="11">The sequence shown here is derived from an EMBL/GenBank/DDBJ whole genome shotgun (WGS) entry which is preliminary data.</text>
</comment>
<dbReference type="GO" id="GO:0005737">
    <property type="term" value="C:cytoplasm"/>
    <property type="evidence" value="ECO:0007669"/>
    <property type="project" value="TreeGrafter"/>
</dbReference>
<sequence>MSDKKIVMNLEAIMGDRFGKYSKYIIQERALPDVRDGLKPVQRRILYSMNKEGNTASKPYRKSAKTVGNVIGNYHPHGDMSVYDAMVRLSQEWKIRAPLIDMQGNNGSIDNDPAAAMRYTEARLSPIASELLRDLDKDTVLMSLNFDDTEYEPTVLPAAYPNLLVNGSTGISAGYATDIPPHNLQEVIDATIHRIKYPHCHLDKLMEFIKGPDFPTGAIVEGLDGIKKAFEKGKGKVIVRAKTEIIEEKNMNQIVVTEIPYEVNKAELVRKIDEIRFNKNIDGILEVRDESDREGLRIVIDLKKTVNVQNTLNYFYKNTDLQKNYNYNMVAIKDKRPVLMGIEEILDGYIDHQIDVVTRASLYDLNKANERLHIVDGLIKAISILDDVVKTIRVSKDKSDAKNNLIKQYAFSEKQAEAIVMLQLYRLTNTDIVSLQEEKAELEKRVQRLNEILESDDVLRQVIIKRLKEIKQKYPMPRLTQIKEEVSEIKIDEKAMIISEDIYVSVTRDGYIKRISQRSMKASTNIPFGKKEDDILISLHHANTLNHVLLFTNKGNYLFVPVHKIEEFKWKDLGKHVSYLVKVGADEKIISSILVQDFNLPLYILMATKNGQIKRTLLKDFEVSRYSKAITCMKVKEQDTMICALLTDNQQGIFIVSKAGYGGLYSEQEVSIVGLKAAGIKALNLKNDSIAAVDVFDPLENYSVLILSEDGQMKRLKLNDIPACKRTTKGTTLYKNLKTKTIYVKNAFVLSSKESASVYTSKSKEYTFKPTDFNNASLESRFSSFIKLEKDETILWSQINRVITTNDYDVKQENQNLQSGVIELKESKEKTLLDDFDIQEVPIKKETSNSKKKNTIKYEKITLEDILNDDEF</sequence>
<evidence type="ECO:0000256" key="4">
    <source>
        <dbReference type="ARBA" id="ARBA00023125"/>
    </source>
</evidence>
<feature type="site" description="Interaction with DNA" evidence="7">
    <location>
        <position position="77"/>
    </location>
</feature>
<dbReference type="Pfam" id="PF03989">
    <property type="entry name" value="DNA_gyraseA_C"/>
    <property type="match status" value="4"/>
</dbReference>
<keyword evidence="6 7" id="KW-0413">Isomerase</keyword>
<comment type="subcellular location">
    <subcellularLocation>
        <location evidence="7">Cell membrane</location>
        <topology evidence="7">Peripheral membrane protein</topology>
    </subcellularLocation>
</comment>
<evidence type="ECO:0000256" key="3">
    <source>
        <dbReference type="ARBA" id="ARBA00023029"/>
    </source>
</evidence>
<dbReference type="FunFam" id="3.30.1360.40:FF:000002">
    <property type="entry name" value="DNA gyrase subunit A"/>
    <property type="match status" value="1"/>
</dbReference>
<gene>
    <name evidence="7 11" type="primary">parC</name>
    <name evidence="11" type="ORF">C7U54_04260</name>
</gene>
<evidence type="ECO:0000256" key="8">
    <source>
        <dbReference type="PROSITE-ProRule" id="PRU01384"/>
    </source>
</evidence>
<dbReference type="Gene3D" id="2.120.10.90">
    <property type="entry name" value="DNA gyrase/topoisomerase IV, subunit A, C-terminal"/>
    <property type="match status" value="1"/>
</dbReference>
<dbReference type="GO" id="GO:0034335">
    <property type="term" value="F:DNA negative supercoiling activity"/>
    <property type="evidence" value="ECO:0007669"/>
    <property type="project" value="UniProtKB-ARBA"/>
</dbReference>
<keyword evidence="2 7" id="KW-1003">Cell membrane</keyword>
<organism evidence="11 12">
    <name type="scientific">Faecalibacillus intestinalis</name>
    <dbReference type="NCBI Taxonomy" id="1982626"/>
    <lineage>
        <taxon>Bacteria</taxon>
        <taxon>Bacillati</taxon>
        <taxon>Bacillota</taxon>
        <taxon>Erysipelotrichia</taxon>
        <taxon>Erysipelotrichales</taxon>
        <taxon>Coprobacillaceae</taxon>
        <taxon>Faecalibacillus</taxon>
    </lineage>
</organism>
<dbReference type="SUPFAM" id="SSF101904">
    <property type="entry name" value="GyrA/ParC C-terminal domain-like"/>
    <property type="match status" value="1"/>
</dbReference>
<comment type="similarity">
    <text evidence="7">Belongs to the type II topoisomerase GyrA/ParC subunit family. ParC type 2 subfamily.</text>
</comment>
<dbReference type="Gene3D" id="1.10.268.10">
    <property type="entry name" value="Topoisomerase, domain 3"/>
    <property type="match status" value="1"/>
</dbReference>
<dbReference type="InterPro" id="IPR006691">
    <property type="entry name" value="GyrA/parC_rep"/>
</dbReference>
<evidence type="ECO:0000256" key="6">
    <source>
        <dbReference type="ARBA" id="ARBA00023235"/>
    </source>
</evidence>
<dbReference type="SMART" id="SM00434">
    <property type="entry name" value="TOP4c"/>
    <property type="match status" value="1"/>
</dbReference>
<dbReference type="GO" id="GO:0009330">
    <property type="term" value="C:DNA topoisomerase type II (double strand cut, ATP-hydrolyzing) complex"/>
    <property type="evidence" value="ECO:0007669"/>
    <property type="project" value="TreeGrafter"/>
</dbReference>
<dbReference type="Pfam" id="PF00521">
    <property type="entry name" value="DNA_topoisoIV"/>
    <property type="match status" value="1"/>
</dbReference>
<evidence type="ECO:0000256" key="1">
    <source>
        <dbReference type="ARBA" id="ARBA00000185"/>
    </source>
</evidence>
<dbReference type="GO" id="GO:0006265">
    <property type="term" value="P:DNA topological change"/>
    <property type="evidence" value="ECO:0007669"/>
    <property type="project" value="UniProtKB-UniRule"/>
</dbReference>
<feature type="site" description="Interaction with DNA" evidence="7">
    <location>
        <position position="39"/>
    </location>
</feature>
<comment type="subunit">
    <text evidence="7">Heterotetramer composed of ParC and ParE.</text>
</comment>
<dbReference type="FunFam" id="1.10.268.10:FF:000001">
    <property type="entry name" value="DNA gyrase subunit A"/>
    <property type="match status" value="1"/>
</dbReference>
<keyword evidence="9" id="KW-0175">Coiled coil</keyword>
<dbReference type="EC" id="5.6.2.2" evidence="7"/>
<dbReference type="InterPro" id="IPR013760">
    <property type="entry name" value="Topo_IIA-like_dom_sf"/>
</dbReference>
<evidence type="ECO:0000256" key="9">
    <source>
        <dbReference type="SAM" id="Coils"/>
    </source>
</evidence>
<dbReference type="CDD" id="cd00187">
    <property type="entry name" value="TOP4c"/>
    <property type="match status" value="1"/>
</dbReference>
<reference evidence="11 12" key="1">
    <citation type="journal article" date="2019" name="Int. J. Syst. Evol. Microbiol.">
        <title>Faecalibacillus intestinalis gen. nov., sp. nov. and Faecalibacillus faecis sp. nov., isolated from human faeces.</title>
        <authorList>
            <person name="Seo B."/>
            <person name="Jeon K."/>
            <person name="Baek I."/>
            <person name="Lee Y.M."/>
            <person name="Baek K."/>
            <person name="Ko G."/>
        </authorList>
    </citation>
    <scope>NUCLEOTIDE SEQUENCE [LARGE SCALE GENOMIC DNA]</scope>
    <source>
        <strain evidence="11 12">SNUG30099</strain>
    </source>
</reference>
<dbReference type="InterPro" id="IPR005741">
    <property type="entry name" value="TopoIV_A_Gpos"/>
</dbReference>
<feature type="active site" description="O-(5'-phospho-DNA)-tyrosine intermediate" evidence="7 8">
    <location>
        <position position="119"/>
    </location>
</feature>
<dbReference type="AlphaFoldDB" id="A0A2T3G4X5"/>
<dbReference type="PANTHER" id="PTHR43493:SF9">
    <property type="entry name" value="DNA TOPOISOMERASE 4 SUBUNIT A"/>
    <property type="match status" value="1"/>
</dbReference>
<dbReference type="Proteomes" id="UP000240974">
    <property type="component" value="Unassembled WGS sequence"/>
</dbReference>
<dbReference type="Gene3D" id="3.90.199.10">
    <property type="entry name" value="Topoisomerase II, domain 5"/>
    <property type="match status" value="1"/>
</dbReference>
<evidence type="ECO:0000256" key="5">
    <source>
        <dbReference type="ARBA" id="ARBA00023136"/>
    </source>
</evidence>
<comment type="catalytic activity">
    <reaction evidence="1 7 8">
        <text>ATP-dependent breakage, passage and rejoining of double-stranded DNA.</text>
        <dbReference type="EC" id="5.6.2.2"/>
    </reaction>
</comment>
<keyword evidence="5 7" id="KW-0472">Membrane</keyword>
<dbReference type="NCBIfam" id="NF004044">
    <property type="entry name" value="PRK05561.1"/>
    <property type="match status" value="1"/>
</dbReference>
<comment type="function">
    <text evidence="7">Topoisomerase IV is essential for chromosome segregation. It relaxes supercoiled DNA. Performs the decatenation events required during the replication of a circular DNA molecule.</text>
</comment>
<evidence type="ECO:0000313" key="12">
    <source>
        <dbReference type="Proteomes" id="UP000240974"/>
    </source>
</evidence>
<feature type="coiled-coil region" evidence="9">
    <location>
        <begin position="425"/>
        <end position="455"/>
    </location>
</feature>
<feature type="site" description="Transition state stabilizer" evidence="7">
    <location>
        <position position="118"/>
    </location>
</feature>
<dbReference type="EMBL" id="PYLQ01000004">
    <property type="protein sequence ID" value="PST42491.1"/>
    <property type="molecule type" value="Genomic_DNA"/>
</dbReference>
<dbReference type="PANTHER" id="PTHR43493">
    <property type="entry name" value="DNA GYRASE/TOPOISOMERASE SUBUNIT A"/>
    <property type="match status" value="1"/>
</dbReference>
<feature type="domain" description="Topo IIA-type catalytic" evidence="10">
    <location>
        <begin position="31"/>
        <end position="494"/>
    </location>
</feature>
<dbReference type="InterPro" id="IPR013757">
    <property type="entry name" value="Topo_IIA_A_a_sf"/>
</dbReference>
<keyword evidence="4 7" id="KW-0238">DNA-binding</keyword>
<evidence type="ECO:0000259" key="10">
    <source>
        <dbReference type="PROSITE" id="PS52040"/>
    </source>
</evidence>
<protein>
    <recommendedName>
        <fullName evidence="7">DNA topoisomerase 4 subunit A</fullName>
        <ecNumber evidence="7">5.6.2.2</ecNumber>
    </recommendedName>
    <alternativeName>
        <fullName evidence="7">Topoisomerase IV subunit A</fullName>
    </alternativeName>
</protein>
<dbReference type="SUPFAM" id="SSF56719">
    <property type="entry name" value="Type II DNA topoisomerase"/>
    <property type="match status" value="1"/>
</dbReference>
<feature type="site" description="Interaction with DNA" evidence="7">
    <location>
        <position position="75"/>
    </location>
</feature>
<dbReference type="InterPro" id="IPR035516">
    <property type="entry name" value="Gyrase/topoIV_suA_C"/>
</dbReference>
<accession>A0A2T3G4X5</accession>